<evidence type="ECO:0000256" key="1">
    <source>
        <dbReference type="ARBA" id="ARBA00008007"/>
    </source>
</evidence>
<dbReference type="InterPro" id="IPR029057">
    <property type="entry name" value="PRTase-like"/>
</dbReference>
<protein>
    <recommendedName>
        <fullName evidence="6">Phosphoribosyltransferase domain-containing protein</fullName>
    </recommendedName>
</protein>
<dbReference type="Pfam" id="PF18912">
    <property type="entry name" value="DZR_2"/>
    <property type="match status" value="1"/>
</dbReference>
<name>A0A2M7RJ76_9BACT</name>
<dbReference type="PANTHER" id="PTHR47505:SF1">
    <property type="entry name" value="DNA UTILIZATION PROTEIN YHGH"/>
    <property type="match status" value="1"/>
</dbReference>
<dbReference type="InterPro" id="IPR044005">
    <property type="entry name" value="DZR_2"/>
</dbReference>
<dbReference type="InterPro" id="IPR000836">
    <property type="entry name" value="PRTase_dom"/>
</dbReference>
<feature type="domain" description="Phosphoribosyltransferase" evidence="2">
    <location>
        <begin position="180"/>
        <end position="238"/>
    </location>
</feature>
<dbReference type="CDD" id="cd06223">
    <property type="entry name" value="PRTases_typeI"/>
    <property type="match status" value="1"/>
</dbReference>
<organism evidence="4 5">
    <name type="scientific">Candidatus Kerfeldbacteria bacterium CG_4_10_14_0_8_um_filter_42_10</name>
    <dbReference type="NCBI Taxonomy" id="2014248"/>
    <lineage>
        <taxon>Bacteria</taxon>
        <taxon>Candidatus Kerfeldiibacteriota</taxon>
    </lineage>
</organism>
<feature type="domain" description="Double zinc ribbon" evidence="3">
    <location>
        <begin position="14"/>
        <end position="66"/>
    </location>
</feature>
<comment type="similarity">
    <text evidence="1">Belongs to the ComF/GntX family.</text>
</comment>
<accession>A0A2M7RJ76</accession>
<dbReference type="AlphaFoldDB" id="A0A2M7RJ76"/>
<sequence>MMLKDSIKKTTQFLLDILFPINCLGCHKEGEWLCKKCIQSIPLYQKRICPWCEQKQPRLQLCQKCQTESGLDFLKVITNYQNPLFQEFLHDLKYNLAWQMIDDLNPLIKNFTHQNKGLTKFSQSVFVPIPLYQKRYRERGFNQSELIAKSLSQHMPRISVNPKILKRIKNTGSQMKLSRKERLVNMKDAFSCLDKISVINQKVILVDDVLTTGSTIKEAALTLRKAGCRSVGALVLAKEELIFKRKNVSLN</sequence>
<evidence type="ECO:0000259" key="3">
    <source>
        <dbReference type="Pfam" id="PF18912"/>
    </source>
</evidence>
<evidence type="ECO:0000313" key="4">
    <source>
        <dbReference type="EMBL" id="PIY96808.1"/>
    </source>
</evidence>
<proteinExistence type="inferred from homology"/>
<evidence type="ECO:0008006" key="6">
    <source>
        <dbReference type="Google" id="ProtNLM"/>
    </source>
</evidence>
<gene>
    <name evidence="4" type="ORF">COY66_02660</name>
</gene>
<comment type="caution">
    <text evidence="4">The sequence shown here is derived from an EMBL/GenBank/DDBJ whole genome shotgun (WGS) entry which is preliminary data.</text>
</comment>
<dbReference type="EMBL" id="PFMD01000027">
    <property type="protein sequence ID" value="PIY96808.1"/>
    <property type="molecule type" value="Genomic_DNA"/>
</dbReference>
<evidence type="ECO:0000259" key="2">
    <source>
        <dbReference type="Pfam" id="PF00156"/>
    </source>
</evidence>
<dbReference type="InterPro" id="IPR051910">
    <property type="entry name" value="ComF/GntX_DNA_util-trans"/>
</dbReference>
<dbReference type="Gene3D" id="3.40.50.2020">
    <property type="match status" value="1"/>
</dbReference>
<dbReference type="SUPFAM" id="SSF53271">
    <property type="entry name" value="PRTase-like"/>
    <property type="match status" value="1"/>
</dbReference>
<dbReference type="PANTHER" id="PTHR47505">
    <property type="entry name" value="DNA UTILIZATION PROTEIN YHGH"/>
    <property type="match status" value="1"/>
</dbReference>
<reference evidence="4 5" key="1">
    <citation type="submission" date="2017-09" db="EMBL/GenBank/DDBJ databases">
        <title>Depth-based differentiation of microbial function through sediment-hosted aquifers and enrichment of novel symbionts in the deep terrestrial subsurface.</title>
        <authorList>
            <person name="Probst A.J."/>
            <person name="Ladd B."/>
            <person name="Jarett J.K."/>
            <person name="Geller-Mcgrath D.E."/>
            <person name="Sieber C.M."/>
            <person name="Emerson J.B."/>
            <person name="Anantharaman K."/>
            <person name="Thomas B.C."/>
            <person name="Malmstrom R."/>
            <person name="Stieglmeier M."/>
            <person name="Klingl A."/>
            <person name="Woyke T."/>
            <person name="Ryan C.M."/>
            <person name="Banfield J.F."/>
        </authorList>
    </citation>
    <scope>NUCLEOTIDE SEQUENCE [LARGE SCALE GENOMIC DNA]</scope>
    <source>
        <strain evidence="4">CG_4_10_14_0_8_um_filter_42_10</strain>
    </source>
</reference>
<evidence type="ECO:0000313" key="5">
    <source>
        <dbReference type="Proteomes" id="UP000230779"/>
    </source>
</evidence>
<dbReference type="Pfam" id="PF00156">
    <property type="entry name" value="Pribosyltran"/>
    <property type="match status" value="1"/>
</dbReference>
<dbReference type="Proteomes" id="UP000230779">
    <property type="component" value="Unassembled WGS sequence"/>
</dbReference>